<evidence type="ECO:0000256" key="3">
    <source>
        <dbReference type="ARBA" id="ARBA00022801"/>
    </source>
</evidence>
<proteinExistence type="inferred from homology"/>
<dbReference type="GO" id="GO:0005886">
    <property type="term" value="C:plasma membrane"/>
    <property type="evidence" value="ECO:0007669"/>
    <property type="project" value="TreeGrafter"/>
</dbReference>
<evidence type="ECO:0000256" key="2">
    <source>
        <dbReference type="ARBA" id="ARBA00022487"/>
    </source>
</evidence>
<evidence type="ECO:0000313" key="7">
    <source>
        <dbReference type="Proteomes" id="UP000822476"/>
    </source>
</evidence>
<dbReference type="GO" id="GO:0006581">
    <property type="term" value="P:acetylcholine catabolic process"/>
    <property type="evidence" value="ECO:0007669"/>
    <property type="project" value="TreeGrafter"/>
</dbReference>
<keyword evidence="3" id="KW-0378">Hydrolase</keyword>
<dbReference type="GO" id="GO:0003990">
    <property type="term" value="F:acetylcholinesterase activity"/>
    <property type="evidence" value="ECO:0007669"/>
    <property type="project" value="TreeGrafter"/>
</dbReference>
<evidence type="ECO:0000256" key="1">
    <source>
        <dbReference type="ARBA" id="ARBA00005964"/>
    </source>
</evidence>
<dbReference type="InterPro" id="IPR050654">
    <property type="entry name" value="AChE-related_enzymes"/>
</dbReference>
<dbReference type="PRINTS" id="PR00878">
    <property type="entry name" value="CHOLNESTRASE"/>
</dbReference>
<dbReference type="Proteomes" id="UP000822476">
    <property type="component" value="Unassembled WGS sequence"/>
</dbReference>
<dbReference type="OrthoDB" id="408631at2759"/>
<accession>A0A8S9YZX7</accession>
<evidence type="ECO:0000259" key="5">
    <source>
        <dbReference type="Pfam" id="PF00135"/>
    </source>
</evidence>
<dbReference type="InterPro" id="IPR000997">
    <property type="entry name" value="Cholinesterase"/>
</dbReference>
<keyword evidence="4" id="KW-1015">Disulfide bond</keyword>
<dbReference type="SUPFAM" id="SSF53474">
    <property type="entry name" value="alpha/beta-Hydrolases"/>
    <property type="match status" value="1"/>
</dbReference>
<dbReference type="GO" id="GO:0005615">
    <property type="term" value="C:extracellular space"/>
    <property type="evidence" value="ECO:0007669"/>
    <property type="project" value="TreeGrafter"/>
</dbReference>
<dbReference type="Pfam" id="PF00135">
    <property type="entry name" value="COesterase"/>
    <property type="match status" value="1"/>
</dbReference>
<feature type="domain" description="Carboxylesterase type B" evidence="5">
    <location>
        <begin position="16"/>
        <end position="366"/>
    </location>
</feature>
<organism evidence="6 7">
    <name type="scientific">Paragonimus skrjabini miyazakii</name>
    <dbReference type="NCBI Taxonomy" id="59628"/>
    <lineage>
        <taxon>Eukaryota</taxon>
        <taxon>Metazoa</taxon>
        <taxon>Spiralia</taxon>
        <taxon>Lophotrochozoa</taxon>
        <taxon>Platyhelminthes</taxon>
        <taxon>Trematoda</taxon>
        <taxon>Digenea</taxon>
        <taxon>Plagiorchiida</taxon>
        <taxon>Troglotremata</taxon>
        <taxon>Troglotrematidae</taxon>
        <taxon>Paragonimus</taxon>
    </lineage>
</organism>
<dbReference type="PANTHER" id="PTHR43918">
    <property type="entry name" value="ACETYLCHOLINESTERASE"/>
    <property type="match status" value="1"/>
</dbReference>
<gene>
    <name evidence="6" type="ORF">EG68_04343</name>
</gene>
<dbReference type="InterPro" id="IPR002018">
    <property type="entry name" value="CarbesteraseB"/>
</dbReference>
<evidence type="ECO:0000313" key="6">
    <source>
        <dbReference type="EMBL" id="KAF7258653.1"/>
    </source>
</evidence>
<protein>
    <recommendedName>
        <fullName evidence="5">Carboxylesterase type B domain-containing protein</fullName>
    </recommendedName>
</protein>
<sequence>FASACGCKTPSIDREASLKCLQSLDPITLVYNLDVINQVVAKRRLVKIWKEFNVPRSISEAEALNWARSSRLYFDVPLQPVVDGYLLPKHPQVMLSPTYQANLKQAPEVLVGTNKNEGMYFLAYGLNLKDTQFLHPDGRVELPHSLELAGQRRPVEPNGNLADFHRITAAQILGEEQLVQGISQLPALFYGLPVSTNFSEGYSDPDEQQLNGNDVLKRLDEMSGDLDFICPLLDYADRIARMDNAKVYMYNFQRRTSGVTTPPWTGVMHGYEIEYVFGMPRSEKFQKRFYRFNNEERIISDNLMKMWTNFAKRGDPNVNDDGSTVPVMWPLYKATPKRNFSRSDYLILDAEFKQATGLRVNECRFWLHVIPNLVSVSKKADEYRGQGNSGNSVGSFHCARAFFVVGFLIFFCNIDHRI</sequence>
<evidence type="ECO:0000256" key="4">
    <source>
        <dbReference type="ARBA" id="ARBA00023157"/>
    </source>
</evidence>
<dbReference type="PANTHER" id="PTHR43918:SF4">
    <property type="entry name" value="CARBOXYLIC ESTER HYDROLASE"/>
    <property type="match status" value="1"/>
</dbReference>
<dbReference type="GO" id="GO:0019695">
    <property type="term" value="P:choline metabolic process"/>
    <property type="evidence" value="ECO:0007669"/>
    <property type="project" value="TreeGrafter"/>
</dbReference>
<dbReference type="InterPro" id="IPR029058">
    <property type="entry name" value="AB_hydrolase_fold"/>
</dbReference>
<name>A0A8S9YZX7_9TREM</name>
<reference evidence="6" key="1">
    <citation type="submission" date="2019-07" db="EMBL/GenBank/DDBJ databases">
        <title>Annotation for the trematode Paragonimus miyazaki's.</title>
        <authorList>
            <person name="Choi Y.-J."/>
        </authorList>
    </citation>
    <scope>NUCLEOTIDE SEQUENCE</scope>
    <source>
        <strain evidence="6">Japan</strain>
    </source>
</reference>
<comment type="caution">
    <text evidence="6">The sequence shown here is derived from an EMBL/GenBank/DDBJ whole genome shotgun (WGS) entry which is preliminary data.</text>
</comment>
<dbReference type="EMBL" id="JTDE01001600">
    <property type="protein sequence ID" value="KAF7258653.1"/>
    <property type="molecule type" value="Genomic_DNA"/>
</dbReference>
<keyword evidence="2" id="KW-0719">Serine esterase</keyword>
<keyword evidence="7" id="KW-1185">Reference proteome</keyword>
<feature type="non-terminal residue" evidence="6">
    <location>
        <position position="418"/>
    </location>
</feature>
<dbReference type="AlphaFoldDB" id="A0A8S9YZX7"/>
<dbReference type="Gene3D" id="3.40.50.1820">
    <property type="entry name" value="alpha/beta hydrolase"/>
    <property type="match status" value="1"/>
</dbReference>
<comment type="similarity">
    <text evidence="1">Belongs to the type-B carboxylesterase/lipase family.</text>
</comment>